<keyword evidence="14" id="KW-1185">Reference proteome</keyword>
<comment type="subcellular location">
    <subcellularLocation>
        <location evidence="1">Plastid</location>
        <location evidence="1">Chloroplast</location>
    </subcellularLocation>
</comment>
<dbReference type="GO" id="GO:0004798">
    <property type="term" value="F:dTMP kinase activity"/>
    <property type="evidence" value="ECO:0007669"/>
    <property type="project" value="UniProtKB-EC"/>
</dbReference>
<dbReference type="GO" id="GO:0005739">
    <property type="term" value="C:mitochondrion"/>
    <property type="evidence" value="ECO:0007669"/>
    <property type="project" value="TreeGrafter"/>
</dbReference>
<dbReference type="GO" id="GO:0006227">
    <property type="term" value="P:dUDP biosynthetic process"/>
    <property type="evidence" value="ECO:0007669"/>
    <property type="project" value="TreeGrafter"/>
</dbReference>
<proteinExistence type="inferred from homology"/>
<comment type="pathway">
    <text evidence="2">Pyrimidine metabolism; dTTP biosynthesis.</text>
</comment>
<evidence type="ECO:0000256" key="1">
    <source>
        <dbReference type="ARBA" id="ARBA00004229"/>
    </source>
</evidence>
<evidence type="ECO:0000256" key="8">
    <source>
        <dbReference type="ARBA" id="ARBA00022741"/>
    </source>
</evidence>
<dbReference type="PANTHER" id="PTHR10344:SF1">
    <property type="entry name" value="THYMIDYLATE KINASE"/>
    <property type="match status" value="1"/>
</dbReference>
<dbReference type="NCBIfam" id="TIGR00041">
    <property type="entry name" value="DTMP_kinase"/>
    <property type="match status" value="1"/>
</dbReference>
<dbReference type="HOGENOM" id="CLU_049131_3_3_1"/>
<evidence type="ECO:0000256" key="5">
    <source>
        <dbReference type="ARBA" id="ARBA00017144"/>
    </source>
</evidence>
<evidence type="ECO:0000259" key="11">
    <source>
        <dbReference type="Pfam" id="PF02223"/>
    </source>
</evidence>
<dbReference type="GO" id="GO:0004550">
    <property type="term" value="F:nucleoside diphosphate kinase activity"/>
    <property type="evidence" value="ECO:0007669"/>
    <property type="project" value="TreeGrafter"/>
</dbReference>
<evidence type="ECO:0000256" key="3">
    <source>
        <dbReference type="ARBA" id="ARBA00009776"/>
    </source>
</evidence>
<dbReference type="STRING" id="905079.L1JWU7"/>
<keyword evidence="6" id="KW-0808">Transferase</keyword>
<dbReference type="InterPro" id="IPR018094">
    <property type="entry name" value="Thymidylate_kinase"/>
</dbReference>
<dbReference type="OMA" id="YWHQFDA"/>
<dbReference type="GO" id="GO:0005829">
    <property type="term" value="C:cytosol"/>
    <property type="evidence" value="ECO:0007669"/>
    <property type="project" value="TreeGrafter"/>
</dbReference>
<dbReference type="FunFam" id="3.40.50.300:FF:000679">
    <property type="entry name" value="Thymidylate kinase"/>
    <property type="match status" value="1"/>
</dbReference>
<dbReference type="OrthoDB" id="425602at2759"/>
<dbReference type="InterPro" id="IPR039430">
    <property type="entry name" value="Thymidylate_kin-like_dom"/>
</dbReference>
<dbReference type="Proteomes" id="UP000011087">
    <property type="component" value="Unassembled WGS sequence"/>
</dbReference>
<dbReference type="EnsemblProtists" id="EKX53061">
    <property type="protein sequence ID" value="EKX53061"/>
    <property type="gene ID" value="GUITHDRAFT_64796"/>
</dbReference>
<dbReference type="RefSeq" id="XP_005840041.1">
    <property type="nucleotide sequence ID" value="XM_005839984.1"/>
</dbReference>
<dbReference type="EC" id="2.7.4.9" evidence="4"/>
<dbReference type="InterPro" id="IPR018095">
    <property type="entry name" value="Thymidylate_kin_CS"/>
</dbReference>
<keyword evidence="9" id="KW-0418">Kinase</keyword>
<dbReference type="GeneID" id="17309643"/>
<dbReference type="GO" id="GO:0005634">
    <property type="term" value="C:nucleus"/>
    <property type="evidence" value="ECO:0007669"/>
    <property type="project" value="TreeGrafter"/>
</dbReference>
<sequence>MGGRGALIVLEGLDRSGKSTQVIRLVEKLVSMGKKASKMNFPDRTTTVGGLINEYLQSGKDLDDAVIHLLFSANRWEATRSIRDRLSSGETLIVDRYAYSGVAFSAAKGTLDIEWCKGPDRGLPAPDCVIYLDVSSDVAKQRGGYGEERYEKEEFQKKVRTCFEALMSQEPAMWRRVDANKTMDEVTEEIEGIATKIVDQVTDKPIGSLWTK</sequence>
<dbReference type="KEGG" id="gtt:GUITHDRAFT_64796"/>
<accession>L1JWU7</accession>
<dbReference type="eggNOG" id="KOG3327">
    <property type="taxonomic scope" value="Eukaryota"/>
</dbReference>
<protein>
    <recommendedName>
        <fullName evidence="5">Thymidylate kinase</fullName>
        <ecNumber evidence="4">2.7.4.9</ecNumber>
    </recommendedName>
</protein>
<dbReference type="AlphaFoldDB" id="L1JWU7"/>
<keyword evidence="8" id="KW-0547">Nucleotide-binding</keyword>
<dbReference type="GO" id="GO:0009507">
    <property type="term" value="C:chloroplast"/>
    <property type="evidence" value="ECO:0007669"/>
    <property type="project" value="UniProtKB-SubCell"/>
</dbReference>
<gene>
    <name evidence="12" type="ORF">GUITHDRAFT_64796</name>
</gene>
<reference evidence="14" key="2">
    <citation type="submission" date="2012-11" db="EMBL/GenBank/DDBJ databases">
        <authorList>
            <person name="Kuo A."/>
            <person name="Curtis B.A."/>
            <person name="Tanifuji G."/>
            <person name="Burki F."/>
            <person name="Gruber A."/>
            <person name="Irimia M."/>
            <person name="Maruyama S."/>
            <person name="Arias M.C."/>
            <person name="Ball S.G."/>
            <person name="Gile G.H."/>
            <person name="Hirakawa Y."/>
            <person name="Hopkins J.F."/>
            <person name="Rensing S.A."/>
            <person name="Schmutz J."/>
            <person name="Symeonidi A."/>
            <person name="Elias M."/>
            <person name="Eveleigh R.J."/>
            <person name="Herman E.K."/>
            <person name="Klute M.J."/>
            <person name="Nakayama T."/>
            <person name="Obornik M."/>
            <person name="Reyes-Prieto A."/>
            <person name="Armbrust E.V."/>
            <person name="Aves S.J."/>
            <person name="Beiko R.G."/>
            <person name="Coutinho P."/>
            <person name="Dacks J.B."/>
            <person name="Durnford D.G."/>
            <person name="Fast N.M."/>
            <person name="Green B.R."/>
            <person name="Grisdale C."/>
            <person name="Hempe F."/>
            <person name="Henrissat B."/>
            <person name="Hoppner M.P."/>
            <person name="Ishida K.-I."/>
            <person name="Kim E."/>
            <person name="Koreny L."/>
            <person name="Kroth P.G."/>
            <person name="Liu Y."/>
            <person name="Malik S.-B."/>
            <person name="Maier U.G."/>
            <person name="McRose D."/>
            <person name="Mock T."/>
            <person name="Neilson J.A."/>
            <person name="Onodera N.T."/>
            <person name="Poole A.M."/>
            <person name="Pritham E.J."/>
            <person name="Richards T.A."/>
            <person name="Rocap G."/>
            <person name="Roy S.W."/>
            <person name="Sarai C."/>
            <person name="Schaack S."/>
            <person name="Shirato S."/>
            <person name="Slamovits C.H."/>
            <person name="Spencer D.F."/>
            <person name="Suzuki S."/>
            <person name="Worden A.Z."/>
            <person name="Zauner S."/>
            <person name="Barry K."/>
            <person name="Bell C."/>
            <person name="Bharti A.K."/>
            <person name="Crow J.A."/>
            <person name="Grimwood J."/>
            <person name="Kramer R."/>
            <person name="Lindquist E."/>
            <person name="Lucas S."/>
            <person name="Salamov A."/>
            <person name="McFadden G.I."/>
            <person name="Lane C.E."/>
            <person name="Keeling P.J."/>
            <person name="Gray M.W."/>
            <person name="Grigoriev I.V."/>
            <person name="Archibald J.M."/>
        </authorList>
    </citation>
    <scope>NUCLEOTIDE SEQUENCE</scope>
    <source>
        <strain evidence="14">CCMP2712</strain>
    </source>
</reference>
<evidence type="ECO:0000256" key="4">
    <source>
        <dbReference type="ARBA" id="ARBA00012980"/>
    </source>
</evidence>
<dbReference type="Gene3D" id="3.40.50.300">
    <property type="entry name" value="P-loop containing nucleotide triphosphate hydrolases"/>
    <property type="match status" value="1"/>
</dbReference>
<dbReference type="GO" id="GO:0006235">
    <property type="term" value="P:dTTP biosynthetic process"/>
    <property type="evidence" value="ECO:0007669"/>
    <property type="project" value="TreeGrafter"/>
</dbReference>
<dbReference type="GO" id="GO:0005524">
    <property type="term" value="F:ATP binding"/>
    <property type="evidence" value="ECO:0007669"/>
    <property type="project" value="UniProtKB-KW"/>
</dbReference>
<dbReference type="PaxDb" id="55529-EKX53061"/>
<dbReference type="InterPro" id="IPR027417">
    <property type="entry name" value="P-loop_NTPase"/>
</dbReference>
<evidence type="ECO:0000313" key="14">
    <source>
        <dbReference type="Proteomes" id="UP000011087"/>
    </source>
</evidence>
<evidence type="ECO:0000256" key="2">
    <source>
        <dbReference type="ARBA" id="ARBA00004992"/>
    </source>
</evidence>
<keyword evidence="7" id="KW-0545">Nucleotide biosynthesis</keyword>
<name>L1JWU7_GUITC</name>
<dbReference type="SUPFAM" id="SSF52540">
    <property type="entry name" value="P-loop containing nucleoside triphosphate hydrolases"/>
    <property type="match status" value="1"/>
</dbReference>
<evidence type="ECO:0000313" key="13">
    <source>
        <dbReference type="EnsemblProtists" id="EKX53061"/>
    </source>
</evidence>
<evidence type="ECO:0000256" key="10">
    <source>
        <dbReference type="ARBA" id="ARBA00022840"/>
    </source>
</evidence>
<evidence type="ECO:0000256" key="9">
    <source>
        <dbReference type="ARBA" id="ARBA00022777"/>
    </source>
</evidence>
<reference evidence="12 14" key="1">
    <citation type="journal article" date="2012" name="Nature">
        <title>Algal genomes reveal evolutionary mosaicism and the fate of nucleomorphs.</title>
        <authorList>
            <consortium name="DOE Joint Genome Institute"/>
            <person name="Curtis B.A."/>
            <person name="Tanifuji G."/>
            <person name="Burki F."/>
            <person name="Gruber A."/>
            <person name="Irimia M."/>
            <person name="Maruyama S."/>
            <person name="Arias M.C."/>
            <person name="Ball S.G."/>
            <person name="Gile G.H."/>
            <person name="Hirakawa Y."/>
            <person name="Hopkins J.F."/>
            <person name="Kuo A."/>
            <person name="Rensing S.A."/>
            <person name="Schmutz J."/>
            <person name="Symeonidi A."/>
            <person name="Elias M."/>
            <person name="Eveleigh R.J."/>
            <person name="Herman E.K."/>
            <person name="Klute M.J."/>
            <person name="Nakayama T."/>
            <person name="Obornik M."/>
            <person name="Reyes-Prieto A."/>
            <person name="Armbrust E.V."/>
            <person name="Aves S.J."/>
            <person name="Beiko R.G."/>
            <person name="Coutinho P."/>
            <person name="Dacks J.B."/>
            <person name="Durnford D.G."/>
            <person name="Fast N.M."/>
            <person name="Green B.R."/>
            <person name="Grisdale C.J."/>
            <person name="Hempel F."/>
            <person name="Henrissat B."/>
            <person name="Hoppner M.P."/>
            <person name="Ishida K."/>
            <person name="Kim E."/>
            <person name="Koreny L."/>
            <person name="Kroth P.G."/>
            <person name="Liu Y."/>
            <person name="Malik S.B."/>
            <person name="Maier U.G."/>
            <person name="McRose D."/>
            <person name="Mock T."/>
            <person name="Neilson J.A."/>
            <person name="Onodera N.T."/>
            <person name="Poole A.M."/>
            <person name="Pritham E.J."/>
            <person name="Richards T.A."/>
            <person name="Rocap G."/>
            <person name="Roy S.W."/>
            <person name="Sarai C."/>
            <person name="Schaack S."/>
            <person name="Shirato S."/>
            <person name="Slamovits C.H."/>
            <person name="Spencer D.F."/>
            <person name="Suzuki S."/>
            <person name="Worden A.Z."/>
            <person name="Zauner S."/>
            <person name="Barry K."/>
            <person name="Bell C."/>
            <person name="Bharti A.K."/>
            <person name="Crow J.A."/>
            <person name="Grimwood J."/>
            <person name="Kramer R."/>
            <person name="Lindquist E."/>
            <person name="Lucas S."/>
            <person name="Salamov A."/>
            <person name="McFadden G.I."/>
            <person name="Lane C.E."/>
            <person name="Keeling P.J."/>
            <person name="Gray M.W."/>
            <person name="Grigoriev I.V."/>
            <person name="Archibald J.M."/>
        </authorList>
    </citation>
    <scope>NUCLEOTIDE SEQUENCE</scope>
    <source>
        <strain evidence="12 14">CCMP2712</strain>
    </source>
</reference>
<keyword evidence="10" id="KW-0067">ATP-binding</keyword>
<dbReference type="GO" id="GO:0006233">
    <property type="term" value="P:dTDP biosynthetic process"/>
    <property type="evidence" value="ECO:0007669"/>
    <property type="project" value="InterPro"/>
</dbReference>
<organism evidence="12">
    <name type="scientific">Guillardia theta (strain CCMP2712)</name>
    <name type="common">Cryptophyte</name>
    <dbReference type="NCBI Taxonomy" id="905079"/>
    <lineage>
        <taxon>Eukaryota</taxon>
        <taxon>Cryptophyceae</taxon>
        <taxon>Pyrenomonadales</taxon>
        <taxon>Geminigeraceae</taxon>
        <taxon>Guillardia</taxon>
    </lineage>
</organism>
<dbReference type="PROSITE" id="PS01331">
    <property type="entry name" value="THYMIDYLATE_KINASE"/>
    <property type="match status" value="1"/>
</dbReference>
<dbReference type="CDD" id="cd01672">
    <property type="entry name" value="TMPK"/>
    <property type="match status" value="1"/>
</dbReference>
<reference evidence="13" key="3">
    <citation type="submission" date="2015-06" db="UniProtKB">
        <authorList>
            <consortium name="EnsemblProtists"/>
        </authorList>
    </citation>
    <scope>IDENTIFICATION</scope>
</reference>
<feature type="domain" description="Thymidylate kinase-like" evidence="11">
    <location>
        <begin position="10"/>
        <end position="190"/>
    </location>
</feature>
<evidence type="ECO:0000313" key="12">
    <source>
        <dbReference type="EMBL" id="EKX53061.1"/>
    </source>
</evidence>
<comment type="similarity">
    <text evidence="3">Belongs to the thymidylate kinase family.</text>
</comment>
<evidence type="ECO:0000256" key="7">
    <source>
        <dbReference type="ARBA" id="ARBA00022727"/>
    </source>
</evidence>
<dbReference type="HAMAP" id="MF_00165">
    <property type="entry name" value="Thymidylate_kinase"/>
    <property type="match status" value="1"/>
</dbReference>
<dbReference type="EMBL" id="JH992971">
    <property type="protein sequence ID" value="EKX53061.1"/>
    <property type="molecule type" value="Genomic_DNA"/>
</dbReference>
<dbReference type="PANTHER" id="PTHR10344">
    <property type="entry name" value="THYMIDYLATE KINASE"/>
    <property type="match status" value="1"/>
</dbReference>
<evidence type="ECO:0000256" key="6">
    <source>
        <dbReference type="ARBA" id="ARBA00022679"/>
    </source>
</evidence>
<dbReference type="Pfam" id="PF02223">
    <property type="entry name" value="Thymidylate_kin"/>
    <property type="match status" value="1"/>
</dbReference>